<dbReference type="Pfam" id="PF00156">
    <property type="entry name" value="Pribosyltran"/>
    <property type="match status" value="1"/>
</dbReference>
<dbReference type="PANTHER" id="PTHR47505:SF1">
    <property type="entry name" value="DNA UTILIZATION PROTEIN YHGH"/>
    <property type="match status" value="1"/>
</dbReference>
<protein>
    <submittedName>
        <fullName evidence="3">Phosphoribosyltransferase-like</fullName>
    </submittedName>
</protein>
<comment type="similarity">
    <text evidence="1">Belongs to the ComF/GntX family.</text>
</comment>
<organism evidence="3 4">
    <name type="scientific">Desulfoluna butyratoxydans</name>
    <dbReference type="NCBI Taxonomy" id="231438"/>
    <lineage>
        <taxon>Bacteria</taxon>
        <taxon>Pseudomonadati</taxon>
        <taxon>Thermodesulfobacteriota</taxon>
        <taxon>Desulfobacteria</taxon>
        <taxon>Desulfobacterales</taxon>
        <taxon>Desulfolunaceae</taxon>
        <taxon>Desulfoluna</taxon>
    </lineage>
</organism>
<sequence>MRLRWVSAVALLVRRLVYPPRCRICGVLLSWEAPVGLQSPGEADLAGLFHGALCGVMCAACRSGVQEPSGQRCSACGEPLPGVVAEPLLCGACMDPDRALTRMTALYLYDGGPALAVQALKYKNKRALAPPMGRLLFVRALGAYLDGDSKRWDIDLVVPVPLHGKRLRKRGFNQSSLLVAPFEGRDGIRVCHRLLRRSRPTASQAGLSRRARLSNVKGAFELAFGASPRGKRVLLVDDVYTTGSTLTACAALLKKHGAAEVSALVFARRDMTR</sequence>
<reference evidence="3 4" key="1">
    <citation type="submission" date="2019-03" db="EMBL/GenBank/DDBJ databases">
        <authorList>
            <person name="Nijsse B."/>
        </authorList>
    </citation>
    <scope>NUCLEOTIDE SEQUENCE [LARGE SCALE GENOMIC DNA]</scope>
    <source>
        <strain evidence="3">Desulfoluna butyratoxydans MSL71</strain>
    </source>
</reference>
<evidence type="ECO:0000313" key="4">
    <source>
        <dbReference type="Proteomes" id="UP000507962"/>
    </source>
</evidence>
<dbReference type="Gene3D" id="3.40.50.2020">
    <property type="match status" value="1"/>
</dbReference>
<gene>
    <name evidence="3" type="ORF">MSL71_2050</name>
</gene>
<dbReference type="InterPro" id="IPR000836">
    <property type="entry name" value="PRTase_dom"/>
</dbReference>
<keyword evidence="3" id="KW-0328">Glycosyltransferase</keyword>
<dbReference type="AlphaFoldDB" id="A0A4U8YHE8"/>
<keyword evidence="3" id="KW-0808">Transferase</keyword>
<dbReference type="PANTHER" id="PTHR47505">
    <property type="entry name" value="DNA UTILIZATION PROTEIN YHGH"/>
    <property type="match status" value="1"/>
</dbReference>
<evidence type="ECO:0000259" key="2">
    <source>
        <dbReference type="Pfam" id="PF00156"/>
    </source>
</evidence>
<keyword evidence="4" id="KW-1185">Reference proteome</keyword>
<dbReference type="GO" id="GO:0016757">
    <property type="term" value="F:glycosyltransferase activity"/>
    <property type="evidence" value="ECO:0007669"/>
    <property type="project" value="UniProtKB-KW"/>
</dbReference>
<dbReference type="InterPro" id="IPR051910">
    <property type="entry name" value="ComF/GntX_DNA_util-trans"/>
</dbReference>
<accession>A0A4U8YHE8</accession>
<dbReference type="Proteomes" id="UP000507962">
    <property type="component" value="Unassembled WGS sequence"/>
</dbReference>
<dbReference type="InterPro" id="IPR029057">
    <property type="entry name" value="PRTase-like"/>
</dbReference>
<dbReference type="RefSeq" id="WP_180136822.1">
    <property type="nucleotide sequence ID" value="NZ_CAADHO010000001.1"/>
</dbReference>
<evidence type="ECO:0000313" key="3">
    <source>
        <dbReference type="EMBL" id="VFQ42584.1"/>
    </source>
</evidence>
<dbReference type="EMBL" id="CAADHO010000001">
    <property type="protein sequence ID" value="VFQ42584.1"/>
    <property type="molecule type" value="Genomic_DNA"/>
</dbReference>
<dbReference type="CDD" id="cd06223">
    <property type="entry name" value="PRTases_typeI"/>
    <property type="match status" value="1"/>
</dbReference>
<feature type="domain" description="Phosphoribosyltransferase" evidence="2">
    <location>
        <begin position="226"/>
        <end position="269"/>
    </location>
</feature>
<evidence type="ECO:0000256" key="1">
    <source>
        <dbReference type="ARBA" id="ARBA00008007"/>
    </source>
</evidence>
<name>A0A4U8YHE8_9BACT</name>
<dbReference type="SUPFAM" id="SSF53271">
    <property type="entry name" value="PRTase-like"/>
    <property type="match status" value="1"/>
</dbReference>
<proteinExistence type="inferred from homology"/>